<evidence type="ECO:0000256" key="4">
    <source>
        <dbReference type="ARBA" id="ARBA00022989"/>
    </source>
</evidence>
<evidence type="ECO:0000256" key="6">
    <source>
        <dbReference type="SAM" id="Phobius"/>
    </source>
</evidence>
<organism evidence="7 8">
    <name type="scientific">Sulfobacillus harzensis</name>
    <dbReference type="NCBI Taxonomy" id="2729629"/>
    <lineage>
        <taxon>Bacteria</taxon>
        <taxon>Bacillati</taxon>
        <taxon>Bacillota</taxon>
        <taxon>Clostridia</taxon>
        <taxon>Eubacteriales</taxon>
        <taxon>Clostridiales Family XVII. Incertae Sedis</taxon>
        <taxon>Sulfobacillus</taxon>
    </lineage>
</organism>
<sequence>MEQMRMSDRMRDRWVSHHIRQRLVGVLGIFEDMIYVLLAFSLFAGALYIIVDTVVHLDLTSLSSFINSVLDRFLIVLMLAELLHTLLLFLKTHQFRHQPFLIVGIIAAIRRILVITAKAAVNRPEVHVSSYLLDLGVTTFVALALTLALRWSPKQDEF</sequence>
<feature type="transmembrane region" description="Helical" evidence="6">
    <location>
        <begin position="99"/>
        <end position="119"/>
    </location>
</feature>
<accession>A0A7Y0L364</accession>
<keyword evidence="5 6" id="KW-0472">Membrane</keyword>
<feature type="transmembrane region" description="Helical" evidence="6">
    <location>
        <begin position="21"/>
        <end position="50"/>
    </location>
</feature>
<gene>
    <name evidence="7" type="ORF">HIJ39_05885</name>
</gene>
<evidence type="ECO:0000256" key="1">
    <source>
        <dbReference type="ARBA" id="ARBA00004651"/>
    </source>
</evidence>
<dbReference type="EMBL" id="JABBVZ010000014">
    <property type="protein sequence ID" value="NMP21881.1"/>
    <property type="molecule type" value="Genomic_DNA"/>
</dbReference>
<dbReference type="Proteomes" id="UP000533476">
    <property type="component" value="Unassembled WGS sequence"/>
</dbReference>
<evidence type="ECO:0000256" key="5">
    <source>
        <dbReference type="ARBA" id="ARBA00023136"/>
    </source>
</evidence>
<evidence type="ECO:0000313" key="7">
    <source>
        <dbReference type="EMBL" id="NMP21881.1"/>
    </source>
</evidence>
<dbReference type="AlphaFoldDB" id="A0A7Y0L364"/>
<keyword evidence="4 6" id="KW-1133">Transmembrane helix</keyword>
<reference evidence="7 8" key="1">
    <citation type="submission" date="2020-04" db="EMBL/GenBank/DDBJ databases">
        <authorList>
            <person name="Zhang R."/>
            <person name="Schippers A."/>
        </authorList>
    </citation>
    <scope>NUCLEOTIDE SEQUENCE [LARGE SCALE GENOMIC DNA]</scope>
    <source>
        <strain evidence="7 8">DSM 109850</strain>
    </source>
</reference>
<comment type="subcellular location">
    <subcellularLocation>
        <location evidence="1">Cell membrane</location>
        <topology evidence="1">Multi-pass membrane protein</topology>
    </subcellularLocation>
</comment>
<keyword evidence="3 6" id="KW-0812">Transmembrane</keyword>
<proteinExistence type="predicted"/>
<feature type="transmembrane region" description="Helical" evidence="6">
    <location>
        <begin position="131"/>
        <end position="149"/>
    </location>
</feature>
<evidence type="ECO:0000313" key="8">
    <source>
        <dbReference type="Proteomes" id="UP000533476"/>
    </source>
</evidence>
<evidence type="ECO:0008006" key="9">
    <source>
        <dbReference type="Google" id="ProtNLM"/>
    </source>
</evidence>
<keyword evidence="2" id="KW-1003">Cell membrane</keyword>
<dbReference type="Pfam" id="PF06146">
    <property type="entry name" value="PsiE"/>
    <property type="match status" value="1"/>
</dbReference>
<comment type="caution">
    <text evidence="7">The sequence shown here is derived from an EMBL/GenBank/DDBJ whole genome shotgun (WGS) entry which is preliminary data.</text>
</comment>
<protein>
    <recommendedName>
        <fullName evidence="9">Phosphate-starvation-inducible E-like protein</fullName>
    </recommendedName>
</protein>
<feature type="transmembrane region" description="Helical" evidence="6">
    <location>
        <begin position="70"/>
        <end position="90"/>
    </location>
</feature>
<dbReference type="InterPro" id="IPR020948">
    <property type="entry name" value="P_starv_induced_PsiE-like"/>
</dbReference>
<evidence type="ECO:0000256" key="3">
    <source>
        <dbReference type="ARBA" id="ARBA00022692"/>
    </source>
</evidence>
<dbReference type="RefSeq" id="WP_169097695.1">
    <property type="nucleotide sequence ID" value="NZ_JABBVZ010000014.1"/>
</dbReference>
<keyword evidence="8" id="KW-1185">Reference proteome</keyword>
<name>A0A7Y0L364_9FIRM</name>
<dbReference type="GO" id="GO:0005886">
    <property type="term" value="C:plasma membrane"/>
    <property type="evidence" value="ECO:0007669"/>
    <property type="project" value="UniProtKB-SubCell"/>
</dbReference>
<evidence type="ECO:0000256" key="2">
    <source>
        <dbReference type="ARBA" id="ARBA00022475"/>
    </source>
</evidence>